<name>A0A5C3R8U1_9AGAR</name>
<protein>
    <submittedName>
        <fullName evidence="1">Uncharacterized protein</fullName>
    </submittedName>
</protein>
<gene>
    <name evidence="1" type="ORF">BDV98DRAFT_588348</name>
</gene>
<evidence type="ECO:0000313" key="1">
    <source>
        <dbReference type="EMBL" id="TFL07904.1"/>
    </source>
</evidence>
<sequence>MTRSAADLGPNVELWSVLECPEVRSQESVVAAGETVVPLQRATAAFRCNVIGKRGERCTDRLFYPQVLYHECAHRGNEAWEEARRKDSSHGNTVSSSEYIPPIYFCVVCHALRTHPSSLALVKWRILSGEDLQYAESLEAVELAKPLDLAQAY</sequence>
<dbReference type="AlphaFoldDB" id="A0A5C3R8U1"/>
<dbReference type="EMBL" id="ML178814">
    <property type="protein sequence ID" value="TFL07904.1"/>
    <property type="molecule type" value="Genomic_DNA"/>
</dbReference>
<dbReference type="Proteomes" id="UP000305067">
    <property type="component" value="Unassembled WGS sequence"/>
</dbReference>
<reference evidence="1 2" key="1">
    <citation type="journal article" date="2019" name="Nat. Ecol. Evol.">
        <title>Megaphylogeny resolves global patterns of mushroom evolution.</title>
        <authorList>
            <person name="Varga T."/>
            <person name="Krizsan K."/>
            <person name="Foldi C."/>
            <person name="Dima B."/>
            <person name="Sanchez-Garcia M."/>
            <person name="Sanchez-Ramirez S."/>
            <person name="Szollosi G.J."/>
            <person name="Szarkandi J.G."/>
            <person name="Papp V."/>
            <person name="Albert L."/>
            <person name="Andreopoulos W."/>
            <person name="Angelini C."/>
            <person name="Antonin V."/>
            <person name="Barry K.W."/>
            <person name="Bougher N.L."/>
            <person name="Buchanan P."/>
            <person name="Buyck B."/>
            <person name="Bense V."/>
            <person name="Catcheside P."/>
            <person name="Chovatia M."/>
            <person name="Cooper J."/>
            <person name="Damon W."/>
            <person name="Desjardin D."/>
            <person name="Finy P."/>
            <person name="Geml J."/>
            <person name="Haridas S."/>
            <person name="Hughes K."/>
            <person name="Justo A."/>
            <person name="Karasinski D."/>
            <person name="Kautmanova I."/>
            <person name="Kiss B."/>
            <person name="Kocsube S."/>
            <person name="Kotiranta H."/>
            <person name="LaButti K.M."/>
            <person name="Lechner B.E."/>
            <person name="Liimatainen K."/>
            <person name="Lipzen A."/>
            <person name="Lukacs Z."/>
            <person name="Mihaltcheva S."/>
            <person name="Morgado L.N."/>
            <person name="Niskanen T."/>
            <person name="Noordeloos M.E."/>
            <person name="Ohm R.A."/>
            <person name="Ortiz-Santana B."/>
            <person name="Ovrebo C."/>
            <person name="Racz N."/>
            <person name="Riley R."/>
            <person name="Savchenko A."/>
            <person name="Shiryaev A."/>
            <person name="Soop K."/>
            <person name="Spirin V."/>
            <person name="Szebenyi C."/>
            <person name="Tomsovsky M."/>
            <person name="Tulloss R.E."/>
            <person name="Uehling J."/>
            <person name="Grigoriev I.V."/>
            <person name="Vagvolgyi C."/>
            <person name="Papp T."/>
            <person name="Martin F.M."/>
            <person name="Miettinen O."/>
            <person name="Hibbett D.S."/>
            <person name="Nagy L.G."/>
        </authorList>
    </citation>
    <scope>NUCLEOTIDE SEQUENCE [LARGE SCALE GENOMIC DNA]</scope>
    <source>
        <strain evidence="1 2">CBS 309.79</strain>
    </source>
</reference>
<accession>A0A5C3R8U1</accession>
<keyword evidence="2" id="KW-1185">Reference proteome</keyword>
<proteinExistence type="predicted"/>
<organism evidence="1 2">
    <name type="scientific">Pterulicium gracile</name>
    <dbReference type="NCBI Taxonomy" id="1884261"/>
    <lineage>
        <taxon>Eukaryota</taxon>
        <taxon>Fungi</taxon>
        <taxon>Dikarya</taxon>
        <taxon>Basidiomycota</taxon>
        <taxon>Agaricomycotina</taxon>
        <taxon>Agaricomycetes</taxon>
        <taxon>Agaricomycetidae</taxon>
        <taxon>Agaricales</taxon>
        <taxon>Pleurotineae</taxon>
        <taxon>Pterulaceae</taxon>
        <taxon>Pterulicium</taxon>
    </lineage>
</organism>
<evidence type="ECO:0000313" key="2">
    <source>
        <dbReference type="Proteomes" id="UP000305067"/>
    </source>
</evidence>